<gene>
    <name evidence="9" type="ORF">RUMHYD_00747</name>
</gene>
<dbReference type="GeneID" id="86821933"/>
<sequence>MRKNKIPYVIAVMLILVLLIGYVPYKGMEFPLLGQIKAGGWFRQGLYFCLGLSFTALLCEEKMQHGKILARENARQFVRGAALAVFCSVSERLYFFVVGTREFSGIEMGLDLLCAVLGSGVMMAVLALRASKEKGCVHSISRRNFHLDSISTYRSQLMGVAILLVMLFHMKSVRATFGGPLVGKIISCGYVGVDVFMLMSGLGMVFSLSKNQNWANFMRRRLVTVMPAYFAVAGIYSLMMIFAGDCGWEMLVLNLTTLSFYTGGDGTFNWYIPCILLFYLVTPWIYRRLSNPGRRVAWTVGLCLGSYLFSGILGNVFELGRLNIAFTRFPVYVLGMLTGFAIKEKWTFGWKDRIAMWVGGILFGGLYLLHEGKVVGIFCGHWLLFAPLAFLGCAELGALMKKVPESFVGMRALKWMGDNSLLLFLLNILLIRAAWVVCPSLGWQGIWFRRAVGVGIVIVEILAVAGINRVKKRLLARKKFTKAT</sequence>
<dbReference type="AlphaFoldDB" id="C0CIT0"/>
<evidence type="ECO:0000256" key="2">
    <source>
        <dbReference type="ARBA" id="ARBA00007400"/>
    </source>
</evidence>
<evidence type="ECO:0000256" key="5">
    <source>
        <dbReference type="ARBA" id="ARBA00022989"/>
    </source>
</evidence>
<evidence type="ECO:0000256" key="3">
    <source>
        <dbReference type="ARBA" id="ARBA00022475"/>
    </source>
</evidence>
<feature type="transmembrane region" description="Helical" evidence="7">
    <location>
        <begin position="298"/>
        <end position="317"/>
    </location>
</feature>
<feature type="transmembrane region" description="Helical" evidence="7">
    <location>
        <begin position="151"/>
        <end position="170"/>
    </location>
</feature>
<feature type="transmembrane region" description="Helical" evidence="7">
    <location>
        <begin position="354"/>
        <end position="370"/>
    </location>
</feature>
<dbReference type="Proteomes" id="UP000003100">
    <property type="component" value="Unassembled WGS sequence"/>
</dbReference>
<dbReference type="PATRIC" id="fig|476272.21.peg.3749"/>
<comment type="subcellular location">
    <subcellularLocation>
        <location evidence="1">Cell membrane</location>
        <topology evidence="1">Multi-pass membrane protein</topology>
    </subcellularLocation>
</comment>
<evidence type="ECO:0000256" key="7">
    <source>
        <dbReference type="SAM" id="Phobius"/>
    </source>
</evidence>
<dbReference type="GO" id="GO:0009246">
    <property type="term" value="P:enterobacterial common antigen biosynthetic process"/>
    <property type="evidence" value="ECO:0007669"/>
    <property type="project" value="TreeGrafter"/>
</dbReference>
<feature type="transmembrane region" description="Helical" evidence="7">
    <location>
        <begin position="41"/>
        <end position="59"/>
    </location>
</feature>
<feature type="transmembrane region" description="Helical" evidence="7">
    <location>
        <begin position="80"/>
        <end position="98"/>
    </location>
</feature>
<name>C0CIT0_BLAHS</name>
<evidence type="ECO:0000313" key="10">
    <source>
        <dbReference type="Proteomes" id="UP000003100"/>
    </source>
</evidence>
<feature type="transmembrane region" description="Helical" evidence="7">
    <location>
        <begin position="382"/>
        <end position="400"/>
    </location>
</feature>
<feature type="transmembrane region" description="Helical" evidence="7">
    <location>
        <begin position="448"/>
        <end position="470"/>
    </location>
</feature>
<feature type="transmembrane region" description="Helical" evidence="7">
    <location>
        <begin position="421"/>
        <end position="442"/>
    </location>
</feature>
<keyword evidence="3" id="KW-1003">Cell membrane</keyword>
<keyword evidence="5 7" id="KW-1133">Transmembrane helix</keyword>
<organism evidence="9 10">
    <name type="scientific">Blautia hydrogenotrophica (strain DSM 10507 / JCM 14656 / S5a33)</name>
    <name type="common">Ruminococcus hydrogenotrophicus</name>
    <dbReference type="NCBI Taxonomy" id="476272"/>
    <lineage>
        <taxon>Bacteria</taxon>
        <taxon>Bacillati</taxon>
        <taxon>Bacillota</taxon>
        <taxon>Clostridia</taxon>
        <taxon>Lachnospirales</taxon>
        <taxon>Lachnospiraceae</taxon>
        <taxon>Blautia</taxon>
    </lineage>
</organism>
<keyword evidence="4 7" id="KW-0812">Transmembrane</keyword>
<evidence type="ECO:0000256" key="6">
    <source>
        <dbReference type="ARBA" id="ARBA00023136"/>
    </source>
</evidence>
<reference evidence="9 10" key="1">
    <citation type="submission" date="2009-01" db="EMBL/GenBank/DDBJ databases">
        <authorList>
            <person name="Fulton L."/>
            <person name="Clifton S."/>
            <person name="Fulton B."/>
            <person name="Xu J."/>
            <person name="Minx P."/>
            <person name="Pepin K.H."/>
            <person name="Johnson M."/>
            <person name="Bhonagiri V."/>
            <person name="Nash W.E."/>
            <person name="Mardis E.R."/>
            <person name="Wilson R.K."/>
        </authorList>
    </citation>
    <scope>NUCLEOTIDE SEQUENCE [LARGE SCALE GENOMIC DNA]</scope>
    <source>
        <strain evidence="10">DSM 10507 / JCM 14656 / S5a33</strain>
    </source>
</reference>
<dbReference type="HOGENOM" id="CLU_563456_0_0_9"/>
<dbReference type="eggNOG" id="COG1835">
    <property type="taxonomic scope" value="Bacteria"/>
</dbReference>
<proteinExistence type="inferred from homology"/>
<feature type="transmembrane region" description="Helical" evidence="7">
    <location>
        <begin position="221"/>
        <end position="243"/>
    </location>
</feature>
<dbReference type="PANTHER" id="PTHR40074:SF2">
    <property type="entry name" value="O-ACETYLTRANSFERASE WECH"/>
    <property type="match status" value="1"/>
</dbReference>
<feature type="domain" description="Acyltransferase 3" evidence="8">
    <location>
        <begin position="159"/>
        <end position="462"/>
    </location>
</feature>
<dbReference type="PANTHER" id="PTHR40074">
    <property type="entry name" value="O-ACETYLTRANSFERASE WECH"/>
    <property type="match status" value="1"/>
</dbReference>
<protein>
    <recommendedName>
        <fullName evidence="8">Acyltransferase 3 domain-containing protein</fullName>
    </recommendedName>
</protein>
<feature type="transmembrane region" description="Helical" evidence="7">
    <location>
        <begin position="268"/>
        <end position="286"/>
    </location>
</feature>
<keyword evidence="10" id="KW-1185">Reference proteome</keyword>
<feature type="transmembrane region" description="Helical" evidence="7">
    <location>
        <begin position="7"/>
        <end position="25"/>
    </location>
</feature>
<comment type="similarity">
    <text evidence="2">Belongs to the acyltransferase 3 family.</text>
</comment>
<comment type="caution">
    <text evidence="9">The sequence shown here is derived from an EMBL/GenBank/DDBJ whole genome shotgun (WGS) entry which is preliminary data.</text>
</comment>
<accession>C0CIT0</accession>
<dbReference type="Pfam" id="PF01757">
    <property type="entry name" value="Acyl_transf_3"/>
    <property type="match status" value="1"/>
</dbReference>
<dbReference type="InterPro" id="IPR002656">
    <property type="entry name" value="Acyl_transf_3_dom"/>
</dbReference>
<dbReference type="GO" id="GO:0016413">
    <property type="term" value="F:O-acetyltransferase activity"/>
    <property type="evidence" value="ECO:0007669"/>
    <property type="project" value="TreeGrafter"/>
</dbReference>
<feature type="transmembrane region" description="Helical" evidence="7">
    <location>
        <begin position="110"/>
        <end position="130"/>
    </location>
</feature>
<reference evidence="9 10" key="2">
    <citation type="submission" date="2009-02" db="EMBL/GenBank/DDBJ databases">
        <title>Draft genome sequence of Blautia hydrogenotrophica DSM 10507 (Ruminococcus hydrogenotrophicus DSM 10507).</title>
        <authorList>
            <person name="Sudarsanam P."/>
            <person name="Ley R."/>
            <person name="Guruge J."/>
            <person name="Turnbaugh P.J."/>
            <person name="Mahowald M."/>
            <person name="Liep D."/>
            <person name="Gordon J."/>
        </authorList>
    </citation>
    <scope>NUCLEOTIDE SEQUENCE [LARGE SCALE GENOMIC DNA]</scope>
    <source>
        <strain evidence="10">DSM 10507 / JCM 14656 / S5a33</strain>
    </source>
</reference>
<evidence type="ECO:0000256" key="1">
    <source>
        <dbReference type="ARBA" id="ARBA00004651"/>
    </source>
</evidence>
<feature type="transmembrane region" description="Helical" evidence="7">
    <location>
        <begin position="323"/>
        <end position="342"/>
    </location>
</feature>
<dbReference type="GO" id="GO:0005886">
    <property type="term" value="C:plasma membrane"/>
    <property type="evidence" value="ECO:0007669"/>
    <property type="project" value="UniProtKB-SubCell"/>
</dbReference>
<evidence type="ECO:0000259" key="8">
    <source>
        <dbReference type="Pfam" id="PF01757"/>
    </source>
</evidence>
<evidence type="ECO:0000256" key="4">
    <source>
        <dbReference type="ARBA" id="ARBA00022692"/>
    </source>
</evidence>
<dbReference type="RefSeq" id="WP_005946187.1">
    <property type="nucleotide sequence ID" value="NZ_CP136423.1"/>
</dbReference>
<keyword evidence="6 7" id="KW-0472">Membrane</keyword>
<feature type="transmembrane region" description="Helical" evidence="7">
    <location>
        <begin position="190"/>
        <end position="209"/>
    </location>
</feature>
<dbReference type="EMBL" id="ACBZ01000027">
    <property type="protein sequence ID" value="EEG50333.1"/>
    <property type="molecule type" value="Genomic_DNA"/>
</dbReference>
<evidence type="ECO:0000313" key="9">
    <source>
        <dbReference type="EMBL" id="EEG50333.1"/>
    </source>
</evidence>